<keyword evidence="1" id="KW-0812">Transmembrane</keyword>
<protein>
    <submittedName>
        <fullName evidence="2">Uncharacterized protein</fullName>
    </submittedName>
</protein>
<keyword evidence="1" id="KW-1133">Transmembrane helix</keyword>
<gene>
    <name evidence="2" type="ORF">GCM10023150_20310</name>
</gene>
<keyword evidence="3" id="KW-1185">Reference proteome</keyword>
<accession>A0ABP8I6T1</accession>
<keyword evidence="1" id="KW-0472">Membrane</keyword>
<dbReference type="Proteomes" id="UP001501294">
    <property type="component" value="Unassembled WGS sequence"/>
</dbReference>
<evidence type="ECO:0000313" key="2">
    <source>
        <dbReference type="EMBL" id="GAA4352561.1"/>
    </source>
</evidence>
<sequence>MYIEKISSGERFTFDKVKVWSEESHIDFEKIKSVEKVESTQVEVFFKVKLEEGELFFKAGNKEFSAFYGNYLSFNEKPRNRSGVDDTTKNSGCLVAVIVVVFVLAGFYLGYIINNGDFSKSVNCTEQDAITFARMYVEDNLKSPKSADFPFISEFTVTKVSKCEFMVNSYVDAQNSFGATVRSRFSATVKQGKHRDDWVLVSLQFY</sequence>
<feature type="transmembrane region" description="Helical" evidence="1">
    <location>
        <begin position="91"/>
        <end position="113"/>
    </location>
</feature>
<evidence type="ECO:0000313" key="3">
    <source>
        <dbReference type="Proteomes" id="UP001501294"/>
    </source>
</evidence>
<proteinExistence type="predicted"/>
<organism evidence="2 3">
    <name type="scientific">Kangiella taiwanensis</name>
    <dbReference type="NCBI Taxonomy" id="1079179"/>
    <lineage>
        <taxon>Bacteria</taxon>
        <taxon>Pseudomonadati</taxon>
        <taxon>Pseudomonadota</taxon>
        <taxon>Gammaproteobacteria</taxon>
        <taxon>Kangiellales</taxon>
        <taxon>Kangiellaceae</taxon>
        <taxon>Kangiella</taxon>
    </lineage>
</organism>
<dbReference type="RefSeq" id="WP_223579491.1">
    <property type="nucleotide sequence ID" value="NZ_BAABFU010000003.1"/>
</dbReference>
<comment type="caution">
    <text evidence="2">The sequence shown here is derived from an EMBL/GenBank/DDBJ whole genome shotgun (WGS) entry which is preliminary data.</text>
</comment>
<evidence type="ECO:0000256" key="1">
    <source>
        <dbReference type="SAM" id="Phobius"/>
    </source>
</evidence>
<dbReference type="EMBL" id="BAABFU010000003">
    <property type="protein sequence ID" value="GAA4352561.1"/>
    <property type="molecule type" value="Genomic_DNA"/>
</dbReference>
<name>A0ABP8I6T1_9GAMM</name>
<reference evidence="3" key="1">
    <citation type="journal article" date="2019" name="Int. J. Syst. Evol. Microbiol.">
        <title>The Global Catalogue of Microorganisms (GCM) 10K type strain sequencing project: providing services to taxonomists for standard genome sequencing and annotation.</title>
        <authorList>
            <consortium name="The Broad Institute Genomics Platform"/>
            <consortium name="The Broad Institute Genome Sequencing Center for Infectious Disease"/>
            <person name="Wu L."/>
            <person name="Ma J."/>
        </authorList>
    </citation>
    <scope>NUCLEOTIDE SEQUENCE [LARGE SCALE GENOMIC DNA]</scope>
    <source>
        <strain evidence="3">JCM 17727</strain>
    </source>
</reference>